<feature type="transmembrane region" description="Helical" evidence="2">
    <location>
        <begin position="95"/>
        <end position="119"/>
    </location>
</feature>
<proteinExistence type="predicted"/>
<feature type="region of interest" description="Disordered" evidence="1">
    <location>
        <begin position="1"/>
        <end position="24"/>
    </location>
</feature>
<organism evidence="3 4">
    <name type="scientific">Deinococcus caeni</name>
    <dbReference type="NCBI Taxonomy" id="569127"/>
    <lineage>
        <taxon>Bacteria</taxon>
        <taxon>Thermotogati</taxon>
        <taxon>Deinococcota</taxon>
        <taxon>Deinococci</taxon>
        <taxon>Deinococcales</taxon>
        <taxon>Deinococcaceae</taxon>
        <taxon>Deinococcus</taxon>
    </lineage>
</organism>
<keyword evidence="2" id="KW-1133">Transmembrane helix</keyword>
<accession>A0ABP9UDP5</accession>
<evidence type="ECO:0000313" key="4">
    <source>
        <dbReference type="Proteomes" id="UP001423409"/>
    </source>
</evidence>
<dbReference type="EMBL" id="BAABQU010000019">
    <property type="protein sequence ID" value="GAA5440303.1"/>
    <property type="molecule type" value="Genomic_DNA"/>
</dbReference>
<evidence type="ECO:0000256" key="1">
    <source>
        <dbReference type="SAM" id="MobiDB-lite"/>
    </source>
</evidence>
<evidence type="ECO:0000256" key="2">
    <source>
        <dbReference type="SAM" id="Phobius"/>
    </source>
</evidence>
<feature type="transmembrane region" description="Helical" evidence="2">
    <location>
        <begin position="39"/>
        <end position="59"/>
    </location>
</feature>
<protein>
    <recommendedName>
        <fullName evidence="5">Transmembrane protein</fullName>
    </recommendedName>
</protein>
<dbReference type="Proteomes" id="UP001423409">
    <property type="component" value="Unassembled WGS sequence"/>
</dbReference>
<gene>
    <name evidence="3" type="ORF">Dcae01_01816</name>
</gene>
<feature type="compositionally biased region" description="Pro residues" evidence="1">
    <location>
        <begin position="9"/>
        <end position="22"/>
    </location>
</feature>
<feature type="transmembrane region" description="Helical" evidence="2">
    <location>
        <begin position="65"/>
        <end position="83"/>
    </location>
</feature>
<feature type="transmembrane region" description="Helical" evidence="2">
    <location>
        <begin position="125"/>
        <end position="145"/>
    </location>
</feature>
<evidence type="ECO:0000313" key="3">
    <source>
        <dbReference type="EMBL" id="GAA5440303.1"/>
    </source>
</evidence>
<sequence length="162" mass="16940">MRPVSPKRPTVPPPPDRPPAAPVSPFDPALAQAGRVPTLVVLMGLLMTSSLPFVASLVQGRAQNVAQGVLSMCLTVFLLGMVWRGSVLAWRLTIGLAMLAGLLVFVVGMLTGTTAWQGWVVSGAGLVYLALGTALVGTPSIRAFLDSRWAARRAARQAGGRA</sequence>
<reference evidence="3 4" key="1">
    <citation type="submission" date="2024-02" db="EMBL/GenBank/DDBJ databases">
        <title>Deinococcus caeni NBRC 101312.</title>
        <authorList>
            <person name="Ichikawa N."/>
            <person name="Katano-Makiyama Y."/>
            <person name="Hidaka K."/>
        </authorList>
    </citation>
    <scope>NUCLEOTIDE SEQUENCE [LARGE SCALE GENOMIC DNA]</scope>
    <source>
        <strain evidence="3 4">NBRC 101312</strain>
    </source>
</reference>
<keyword evidence="2" id="KW-0472">Membrane</keyword>
<keyword evidence="2" id="KW-0812">Transmembrane</keyword>
<comment type="caution">
    <text evidence="3">The sequence shown here is derived from an EMBL/GenBank/DDBJ whole genome shotgun (WGS) entry which is preliminary data.</text>
</comment>
<evidence type="ECO:0008006" key="5">
    <source>
        <dbReference type="Google" id="ProtNLM"/>
    </source>
</evidence>
<keyword evidence="4" id="KW-1185">Reference proteome</keyword>
<name>A0ABP9UDP5_9DEIO</name>